<name>A0A9W8B4X8_9FUNG</name>
<dbReference type="AlphaFoldDB" id="A0A9W8B4X8"/>
<evidence type="ECO:0000259" key="1">
    <source>
        <dbReference type="PROSITE" id="PS50030"/>
    </source>
</evidence>
<gene>
    <name evidence="2" type="ORF">H4R34_004434</name>
</gene>
<comment type="caution">
    <text evidence="2">The sequence shown here is derived from an EMBL/GenBank/DDBJ whole genome shotgun (WGS) entry which is preliminary data.</text>
</comment>
<accession>A0A9W8B4X8</accession>
<organism evidence="2 3">
    <name type="scientific">Dimargaris verticillata</name>
    <dbReference type="NCBI Taxonomy" id="2761393"/>
    <lineage>
        <taxon>Eukaryota</taxon>
        <taxon>Fungi</taxon>
        <taxon>Fungi incertae sedis</taxon>
        <taxon>Zoopagomycota</taxon>
        <taxon>Kickxellomycotina</taxon>
        <taxon>Dimargaritomycetes</taxon>
        <taxon>Dimargaritales</taxon>
        <taxon>Dimargaritaceae</taxon>
        <taxon>Dimargaris</taxon>
    </lineage>
</organism>
<proteinExistence type="predicted"/>
<sequence>MASDADNELLAKVLQLVEMGIDNAIAHAALARCNYDVAKAADFIFSGGQLDQPLSASAPGPATPTGMTACNDPVLPAGAEKVWSLTPTPPNNEPFGQVPPQPHEPTTIPIYDVQGPPTLSGGRPVLLPQTTVSGHFDTLDGDSIATQSPAVTASAKTSQEAYEDDLRLAIQASLETH</sequence>
<dbReference type="InterPro" id="IPR009060">
    <property type="entry name" value="UBA-like_sf"/>
</dbReference>
<feature type="domain" description="UBA" evidence="1">
    <location>
        <begin position="4"/>
        <end position="47"/>
    </location>
</feature>
<dbReference type="SUPFAM" id="SSF46934">
    <property type="entry name" value="UBA-like"/>
    <property type="match status" value="1"/>
</dbReference>
<reference evidence="2" key="1">
    <citation type="submission" date="2022-07" db="EMBL/GenBank/DDBJ databases">
        <title>Phylogenomic reconstructions and comparative analyses of Kickxellomycotina fungi.</title>
        <authorList>
            <person name="Reynolds N.K."/>
            <person name="Stajich J.E."/>
            <person name="Barry K."/>
            <person name="Grigoriev I.V."/>
            <person name="Crous P."/>
            <person name="Smith M.E."/>
        </authorList>
    </citation>
    <scope>NUCLEOTIDE SEQUENCE</scope>
    <source>
        <strain evidence="2">RSA 567</strain>
    </source>
</reference>
<dbReference type="SMART" id="SM00165">
    <property type="entry name" value="UBA"/>
    <property type="match status" value="1"/>
</dbReference>
<dbReference type="OrthoDB" id="2420415at2759"/>
<dbReference type="EMBL" id="JANBQB010000557">
    <property type="protein sequence ID" value="KAJ1975189.1"/>
    <property type="molecule type" value="Genomic_DNA"/>
</dbReference>
<feature type="non-terminal residue" evidence="2">
    <location>
        <position position="177"/>
    </location>
</feature>
<dbReference type="Proteomes" id="UP001151582">
    <property type="component" value="Unassembled WGS sequence"/>
</dbReference>
<dbReference type="Gene3D" id="1.10.8.10">
    <property type="entry name" value="DNA helicase RuvA subunit, C-terminal domain"/>
    <property type="match status" value="1"/>
</dbReference>
<dbReference type="PROSITE" id="PS50030">
    <property type="entry name" value="UBA"/>
    <property type="match status" value="1"/>
</dbReference>
<dbReference type="Pfam" id="PF00627">
    <property type="entry name" value="UBA"/>
    <property type="match status" value="1"/>
</dbReference>
<evidence type="ECO:0000313" key="3">
    <source>
        <dbReference type="Proteomes" id="UP001151582"/>
    </source>
</evidence>
<keyword evidence="3" id="KW-1185">Reference proteome</keyword>
<dbReference type="InterPro" id="IPR015940">
    <property type="entry name" value="UBA"/>
</dbReference>
<protein>
    <recommendedName>
        <fullName evidence="1">UBA domain-containing protein</fullName>
    </recommendedName>
</protein>
<evidence type="ECO:0000313" key="2">
    <source>
        <dbReference type="EMBL" id="KAJ1975189.1"/>
    </source>
</evidence>